<feature type="transmembrane region" description="Helical" evidence="7">
    <location>
        <begin position="492"/>
        <end position="512"/>
    </location>
</feature>
<dbReference type="InterPro" id="IPR050726">
    <property type="entry name" value="mGluR"/>
</dbReference>
<dbReference type="GO" id="GO:0004197">
    <property type="term" value="F:cysteine-type endopeptidase activity"/>
    <property type="evidence" value="ECO:0007669"/>
    <property type="project" value="InterPro"/>
</dbReference>
<reference evidence="11 12" key="1">
    <citation type="submission" date="2023-01" db="EMBL/GenBank/DDBJ databases">
        <authorList>
            <person name="Whitehead M."/>
        </authorList>
    </citation>
    <scope>NUCLEOTIDE SEQUENCE [LARGE SCALE GENOMIC DNA]</scope>
</reference>
<evidence type="ECO:0000256" key="2">
    <source>
        <dbReference type="ARBA" id="ARBA00022692"/>
    </source>
</evidence>
<feature type="transmembrane region" description="Helical" evidence="7">
    <location>
        <begin position="668"/>
        <end position="690"/>
    </location>
</feature>
<dbReference type="GO" id="GO:0004930">
    <property type="term" value="F:G protein-coupled receptor activity"/>
    <property type="evidence" value="ECO:0007669"/>
    <property type="project" value="InterPro"/>
</dbReference>
<comment type="subcellular location">
    <subcellularLocation>
        <location evidence="1">Membrane</location>
        <topology evidence="1">Multi-pass membrane protein</topology>
    </subcellularLocation>
</comment>
<evidence type="ECO:0000259" key="10">
    <source>
        <dbReference type="PROSITE" id="PS51537"/>
    </source>
</evidence>
<evidence type="ECO:0000313" key="11">
    <source>
        <dbReference type="EMBL" id="CAI6362292.1"/>
    </source>
</evidence>
<evidence type="ECO:0000256" key="4">
    <source>
        <dbReference type="ARBA" id="ARBA00023136"/>
    </source>
</evidence>
<dbReference type="GO" id="GO:0016020">
    <property type="term" value="C:membrane"/>
    <property type="evidence" value="ECO:0007669"/>
    <property type="project" value="UniProtKB-SubCell"/>
</dbReference>
<dbReference type="PROSITE" id="PS50259">
    <property type="entry name" value="G_PROTEIN_RECEP_F3_4"/>
    <property type="match status" value="1"/>
</dbReference>
<dbReference type="PANTHER" id="PTHR24060">
    <property type="entry name" value="METABOTROPIC GLUTAMATE RECEPTOR"/>
    <property type="match status" value="1"/>
</dbReference>
<feature type="transmembrane region" description="Helical" evidence="7">
    <location>
        <begin position="571"/>
        <end position="593"/>
    </location>
</feature>
<dbReference type="Gene3D" id="3.40.50.2300">
    <property type="match status" value="1"/>
</dbReference>
<evidence type="ECO:0000256" key="3">
    <source>
        <dbReference type="ARBA" id="ARBA00022989"/>
    </source>
</evidence>
<feature type="region of interest" description="Disordered" evidence="6">
    <location>
        <begin position="772"/>
        <end position="797"/>
    </location>
</feature>
<keyword evidence="8" id="KW-0732">Signal</keyword>
<sequence>MRLTISLLAVLIACMVRATYNLECEQNQNGQSMSFFKTNGDLLLTGFFDVYDEKCSGPTSTGIHSMEMVATVVQILNSIHYIPGITLGLTLYEVCSYRSSDLQKALISFVVDKDCNNSTIPIAIYTTEDIRAKISPSIGLNIPIVTAGPIIDVDIHAEAAVKFLTVNDISVADVLIAQDLDVAQRFESVAKDNGLCLNRTVLAHNFGNLNDSLVVIVMTNKNVIKSIIESSSTVRVSHFIIIPLDGPLPPKPDFVFGSYVFQAYGSCPFVNSNNSNNNNNNSGDVTAAPEQLQAVSTQFVQTAVDVLRAVDAYTGNVDDGSVDDECGRNSSAGQCGPAAENQTAAGSYGVETVGRVLDRLLLLDGSGGEYNVTLVHVTEYGGGGQTVGGYAQDSNGTRRLWLQKDDTGGSGQQPRYLSKCEADGSCPTCQLRPTPTATPASYGLLSVTWKEDVWIASTLTVSAVGAICAACIAAFVLVRVCKKDVMEGNPTFSFVLVAGTLLMYASAVPFAVHDSAAGWPRQTVCYAKLFGASGSCAFVFSAMLARSLMIAACDCDSSFMSHVNGYLQTSLFAFTVGVQLALMLQFAAIHAAVVPSSDLCRVFVDGPLFLGSMSYDALLLVLLCVTSPFVFRSKRNYREGACFAIATYLVFAVWLCWTTAYAVLPRQWSDMCAMVGLTATATVIVVTVFIPRTYMMMFGIVREQITSSLPSLGYGHGGGGCGGASITDVNYRSTQALYDSVHVAAPKCQSSSFKGQSNPNYYSPAGSHIHSIPRSRPLTPVDEYDSPPSIDNRITRF</sequence>
<dbReference type="InterPro" id="IPR001665">
    <property type="entry name" value="Norovirus_pept_C37"/>
</dbReference>
<organism evidence="11 12">
    <name type="scientific">Macrosiphum euphorbiae</name>
    <name type="common">potato aphid</name>
    <dbReference type="NCBI Taxonomy" id="13131"/>
    <lineage>
        <taxon>Eukaryota</taxon>
        <taxon>Metazoa</taxon>
        <taxon>Ecdysozoa</taxon>
        <taxon>Arthropoda</taxon>
        <taxon>Hexapoda</taxon>
        <taxon>Insecta</taxon>
        <taxon>Pterygota</taxon>
        <taxon>Neoptera</taxon>
        <taxon>Paraneoptera</taxon>
        <taxon>Hemiptera</taxon>
        <taxon>Sternorrhyncha</taxon>
        <taxon>Aphidomorpha</taxon>
        <taxon>Aphidoidea</taxon>
        <taxon>Aphididae</taxon>
        <taxon>Macrosiphini</taxon>
        <taxon>Macrosiphum</taxon>
    </lineage>
</organism>
<feature type="domain" description="G-protein coupled receptors family 3 profile" evidence="9">
    <location>
        <begin position="608"/>
        <end position="698"/>
    </location>
</feature>
<dbReference type="EMBL" id="CARXXK010000003">
    <property type="protein sequence ID" value="CAI6362292.1"/>
    <property type="molecule type" value="Genomic_DNA"/>
</dbReference>
<comment type="caution">
    <text evidence="11">The sequence shown here is derived from an EMBL/GenBank/DDBJ whole genome shotgun (WGS) entry which is preliminary data.</text>
</comment>
<dbReference type="InterPro" id="IPR017978">
    <property type="entry name" value="GPCR_3_C"/>
</dbReference>
<feature type="signal peptide" evidence="8">
    <location>
        <begin position="1"/>
        <end position="18"/>
    </location>
</feature>
<keyword evidence="12" id="KW-1185">Reference proteome</keyword>
<dbReference type="InterPro" id="IPR002956">
    <property type="entry name" value="Bride_of_7less"/>
</dbReference>
<evidence type="ECO:0000259" key="9">
    <source>
        <dbReference type="PROSITE" id="PS50259"/>
    </source>
</evidence>
<keyword evidence="2 7" id="KW-0812">Transmembrane</keyword>
<dbReference type="PRINTS" id="PR01223">
    <property type="entry name" value="BRIDEOF7LESS"/>
</dbReference>
<dbReference type="GO" id="GO:0007601">
    <property type="term" value="P:visual perception"/>
    <property type="evidence" value="ECO:0007669"/>
    <property type="project" value="InterPro"/>
</dbReference>
<accession>A0AAV0X3P3</accession>
<proteinExistence type="predicted"/>
<dbReference type="GO" id="GO:0006508">
    <property type="term" value="P:proteolysis"/>
    <property type="evidence" value="ECO:0007669"/>
    <property type="project" value="InterPro"/>
</dbReference>
<protein>
    <recommendedName>
        <fullName evidence="13">G-protein coupled receptors family 3 profile domain-containing protein</fullName>
    </recommendedName>
</protein>
<evidence type="ECO:0008006" key="13">
    <source>
        <dbReference type="Google" id="ProtNLM"/>
    </source>
</evidence>
<keyword evidence="5" id="KW-0325">Glycoprotein</keyword>
<dbReference type="GO" id="GO:0043657">
    <property type="term" value="C:host cell"/>
    <property type="evidence" value="ECO:0007669"/>
    <property type="project" value="UniProtKB-SubCell"/>
</dbReference>
<feature type="transmembrane region" description="Helical" evidence="7">
    <location>
        <begin position="454"/>
        <end position="480"/>
    </location>
</feature>
<feature type="domain" description="Peptidase C37" evidence="10">
    <location>
        <begin position="786"/>
        <end position="797"/>
    </location>
</feature>
<feature type="transmembrane region" description="Helical" evidence="7">
    <location>
        <begin position="643"/>
        <end position="662"/>
    </location>
</feature>
<keyword evidence="3 7" id="KW-1133">Transmembrane helix</keyword>
<feature type="transmembrane region" description="Helical" evidence="7">
    <location>
        <begin position="613"/>
        <end position="631"/>
    </location>
</feature>
<dbReference type="PROSITE" id="PS51537">
    <property type="entry name" value="NV_3CL_PRO"/>
    <property type="match status" value="1"/>
</dbReference>
<dbReference type="Pfam" id="PF00003">
    <property type="entry name" value="7tm_3"/>
    <property type="match status" value="1"/>
</dbReference>
<keyword evidence="4 7" id="KW-0472">Membrane</keyword>
<name>A0AAV0X3P3_9HEMI</name>
<evidence type="ECO:0000256" key="5">
    <source>
        <dbReference type="ARBA" id="ARBA00023180"/>
    </source>
</evidence>
<feature type="chain" id="PRO_5043762812" description="G-protein coupled receptors family 3 profile domain-containing protein" evidence="8">
    <location>
        <begin position="19"/>
        <end position="797"/>
    </location>
</feature>
<feature type="transmembrane region" description="Helical" evidence="7">
    <location>
        <begin position="532"/>
        <end position="551"/>
    </location>
</feature>
<dbReference type="Proteomes" id="UP001160148">
    <property type="component" value="Unassembled WGS sequence"/>
</dbReference>
<evidence type="ECO:0000313" key="12">
    <source>
        <dbReference type="Proteomes" id="UP001160148"/>
    </source>
</evidence>
<evidence type="ECO:0000256" key="6">
    <source>
        <dbReference type="SAM" id="MobiDB-lite"/>
    </source>
</evidence>
<dbReference type="AlphaFoldDB" id="A0AAV0X3P3"/>
<evidence type="ECO:0000256" key="7">
    <source>
        <dbReference type="SAM" id="Phobius"/>
    </source>
</evidence>
<dbReference type="GO" id="GO:0005118">
    <property type="term" value="F:sevenless binding"/>
    <property type="evidence" value="ECO:0007669"/>
    <property type="project" value="InterPro"/>
</dbReference>
<evidence type="ECO:0000256" key="8">
    <source>
        <dbReference type="SAM" id="SignalP"/>
    </source>
</evidence>
<gene>
    <name evidence="11" type="ORF">MEUPH1_LOCUS17381</name>
</gene>
<evidence type="ECO:0000256" key="1">
    <source>
        <dbReference type="ARBA" id="ARBA00004141"/>
    </source>
</evidence>